<dbReference type="InterPro" id="IPR011050">
    <property type="entry name" value="Pectin_lyase_fold/virulence"/>
</dbReference>
<evidence type="ECO:0000313" key="3">
    <source>
        <dbReference type="EMBL" id="KIE12061.1"/>
    </source>
</evidence>
<dbReference type="STRING" id="1479485.DA73_0210675"/>
<organism evidence="3">
    <name type="scientific">Tolypothrix bouteillei VB521301</name>
    <dbReference type="NCBI Taxonomy" id="1479485"/>
    <lineage>
        <taxon>Bacteria</taxon>
        <taxon>Bacillati</taxon>
        <taxon>Cyanobacteriota</taxon>
        <taxon>Cyanophyceae</taxon>
        <taxon>Nostocales</taxon>
        <taxon>Tolypothrichaceae</taxon>
        <taxon>Tolypothrix</taxon>
    </lineage>
</organism>
<sequence length="1172" mass="123128">MIFNKFYLQHKLLSIFSEFPPLRILERLGTGILLTFILPIHCAFAQITSDGTLPNNSTVQINGNTSIIEGGTQAGSNLFHSFQEFSVPTGSTAFFNNALDIQNIFSRITGQSVSNIDGLIRANGHANLFLINPNGIIFGPNASLNIGGSFLASTASTVKFLDGKEFSTNDLQTTPLLTISTPIGLQLGGNLGTLENRSVVIDSNGKTVGLQVQPERTLALVGGNIKLDGGSLQAPNGRVELAAAAQQETVGLAVSNDNIFLQVPQNSNKVDVSLTNAARIDVAHKGRGSVEITARNIDILGGSQISAGVERGLIADHSPPGNITLNGLGEVNINYPSRLTNIVAQEAVGRSGDIIINAGTITVDNRNINNWTSPTRQSFIPAALETGVLGEGYAGNISLFATNSINLLGQDISDRDKVISTFIFEDIPGGPKYGQHLGGGDITLQTNGSISLKNAFLDAIGGYGGRISIIGNELVSITENSFINGGTDTGYSKNITVQSNGPITIQRSRLGNNVGGNSLSNAGNITIGGQSVSITEGSFLETQSENSNNSGNIQINASGKVEISGIDVRNRSSRDRSNGYENTVLITRAQRNAKGKAGDIIINAGEILINNGERTPRNTSVMYPSLYAGGDGQGPSGNVSLFATGSIALIGQDVRSEDQVISTYSGLAGRRGGGDILLQANGFISLKSAYLKTARADGGNILLDGNESVSITENSFFNAGSTQGTSGNITIKSNGPVIIQRSWLGNNVGSGSQPSGAGNIDIRGRSVHITDGSLLETKSERNGANSGKIQIHANEEILISGKNSLFEPYKNGTRASILRENNPYTTLVTTTETGSLGQAGDISINAEQLKVTNSGQLITNARNGGDAGDINLVVGDRIIVDGSTPSFNDEFPLITQGNGESKTERTSGSGIFANAESGTGGNINIETKNLLLLRRGAQIKATAENNGNGGNITIKAKRGFIVAVPGENSDIIANALNGNGGRVTINATGIFGMTLRSREDLVKLLGTNDPNKLDPTRLLTNDISAISQANPMLNGVVTINTPDVDPNRGLVELPANPVDASQQITQGCAPKNGQYSRFVATGRGGVPLNPSEPLRSRAVMTQWIALDEQTQERDLEAKTTGFSEPPTDDAQPIVEANRWVVDKTGNIHLIAQVPNTNSSFQNRSSAFCHPPS</sequence>
<reference evidence="3" key="1">
    <citation type="journal article" date="2015" name="Genome Announc.">
        <title>Draft Genome Sequence of Tolypothrix boutellei Strain VB521301.</title>
        <authorList>
            <person name="Chandrababunaidu M.M."/>
            <person name="Singh D."/>
            <person name="Sen D."/>
            <person name="Bhan S."/>
            <person name="Das S."/>
            <person name="Gupta A."/>
            <person name="Adhikary S.P."/>
            <person name="Tripathy S."/>
        </authorList>
    </citation>
    <scope>NUCLEOTIDE SEQUENCE</scope>
    <source>
        <strain evidence="3">VB521301</strain>
    </source>
</reference>
<dbReference type="InterPro" id="IPR012334">
    <property type="entry name" value="Pectin_lyas_fold"/>
</dbReference>
<reference evidence="2" key="2">
    <citation type="submission" date="2019-11" db="EMBL/GenBank/DDBJ databases">
        <title>Improved Assembly of Tolypothrix boutellei genome.</title>
        <authorList>
            <person name="Sarangi A.N."/>
            <person name="Mukherjee M."/>
            <person name="Ghosh S."/>
            <person name="Singh D."/>
            <person name="Das A."/>
            <person name="Kant S."/>
            <person name="Prusty A."/>
            <person name="Tripathy S."/>
        </authorList>
    </citation>
    <scope>NUCLEOTIDE SEQUENCE</scope>
    <source>
        <strain evidence="2">VB521301</strain>
    </source>
</reference>
<dbReference type="AlphaFoldDB" id="A0A0C1NGW7"/>
<protein>
    <submittedName>
        <fullName evidence="2">Filamentous hemagglutinin N-terminal domain-containing protein</fullName>
    </submittedName>
</protein>
<feature type="domain" description="Filamentous haemagglutinin FhaB/tRNA nuclease CdiA-like TPS" evidence="1">
    <location>
        <begin position="49"/>
        <end position="161"/>
    </location>
</feature>
<proteinExistence type="predicted"/>
<dbReference type="SMART" id="SM00912">
    <property type="entry name" value="Haemagg_act"/>
    <property type="match status" value="1"/>
</dbReference>
<evidence type="ECO:0000313" key="4">
    <source>
        <dbReference type="Proteomes" id="UP000029738"/>
    </source>
</evidence>
<name>A0A0C1NGW7_9CYAN</name>
<dbReference type="Pfam" id="PF05860">
    <property type="entry name" value="TPS"/>
    <property type="match status" value="1"/>
</dbReference>
<dbReference type="EMBL" id="JHEG02000037">
    <property type="protein sequence ID" value="KIE12061.1"/>
    <property type="molecule type" value="Genomic_DNA"/>
</dbReference>
<dbReference type="SUPFAM" id="SSF51126">
    <property type="entry name" value="Pectin lyase-like"/>
    <property type="match status" value="3"/>
</dbReference>
<evidence type="ECO:0000259" key="1">
    <source>
        <dbReference type="SMART" id="SM00912"/>
    </source>
</evidence>
<dbReference type="Gene3D" id="2.160.20.10">
    <property type="entry name" value="Single-stranded right-handed beta-helix, Pectin lyase-like"/>
    <property type="match status" value="2"/>
</dbReference>
<dbReference type="Proteomes" id="UP000029738">
    <property type="component" value="Unassembled WGS sequence"/>
</dbReference>
<dbReference type="OrthoDB" id="518142at2"/>
<evidence type="ECO:0000313" key="2">
    <source>
        <dbReference type="EMBL" id="KAF3890630.1"/>
    </source>
</evidence>
<dbReference type="RefSeq" id="WP_038086410.1">
    <property type="nucleotide sequence ID" value="NZ_JHEG04000001.1"/>
</dbReference>
<dbReference type="EMBL" id="JHEG04000001">
    <property type="protein sequence ID" value="KAF3890630.1"/>
    <property type="molecule type" value="Genomic_DNA"/>
</dbReference>
<accession>A0A0C1NGW7</accession>
<gene>
    <name evidence="3" type="ORF">DA73_0210675</name>
    <name evidence="2" type="ORF">DA73_0400038175</name>
</gene>
<dbReference type="InterPro" id="IPR008638">
    <property type="entry name" value="FhaB/CdiA-like_TPS"/>
</dbReference>
<keyword evidence="4" id="KW-1185">Reference proteome</keyword>
<dbReference type="NCBIfam" id="TIGR01901">
    <property type="entry name" value="adhes_NPXG"/>
    <property type="match status" value="1"/>
</dbReference>
<comment type="caution">
    <text evidence="3">The sequence shown here is derived from an EMBL/GenBank/DDBJ whole genome shotgun (WGS) entry which is preliminary data.</text>
</comment>